<feature type="domain" description="DUF4158" evidence="1">
    <location>
        <begin position="8"/>
        <end position="115"/>
    </location>
</feature>
<protein>
    <submittedName>
        <fullName evidence="2">DUF4158 domain-containing protein</fullName>
    </submittedName>
</protein>
<dbReference type="Pfam" id="PF13700">
    <property type="entry name" value="DUF4158"/>
    <property type="match status" value="1"/>
</dbReference>
<organism evidence="2 3">
    <name type="scientific">Crassaminicella indica</name>
    <dbReference type="NCBI Taxonomy" id="2855394"/>
    <lineage>
        <taxon>Bacteria</taxon>
        <taxon>Bacillati</taxon>
        <taxon>Bacillota</taxon>
        <taxon>Clostridia</taxon>
        <taxon>Eubacteriales</taxon>
        <taxon>Clostridiaceae</taxon>
        <taxon>Crassaminicella</taxon>
    </lineage>
</organism>
<dbReference type="InterPro" id="IPR025296">
    <property type="entry name" value="DUF4158"/>
</dbReference>
<proteinExistence type="predicted"/>
<evidence type="ECO:0000259" key="1">
    <source>
        <dbReference type="Pfam" id="PF13700"/>
    </source>
</evidence>
<dbReference type="Proteomes" id="UP000886818">
    <property type="component" value="Chromosome"/>
</dbReference>
<dbReference type="EMBL" id="CP078093">
    <property type="protein sequence ID" value="QXM05498.1"/>
    <property type="molecule type" value="Genomic_DNA"/>
</dbReference>
<keyword evidence="3" id="KW-1185">Reference proteome</keyword>
<evidence type="ECO:0000313" key="3">
    <source>
        <dbReference type="Proteomes" id="UP000886818"/>
    </source>
</evidence>
<sequence length="141" mass="16882">MKRNWQIRFPNNKNEIPNAVIDYIAKQLNIDSKIFDGYDLNKRSYFYHKSQIREYFGFREATAADGDKVKDFLIENILYLEMNYERLKVEALNKFKLLHIEPPTIDRLERIIKSAIHTYEIKFFKETYSKSPTSSVDKMDT</sequence>
<evidence type="ECO:0000313" key="2">
    <source>
        <dbReference type="EMBL" id="QXM05498.1"/>
    </source>
</evidence>
<accession>A0ABX8R8W3</accession>
<reference evidence="2" key="1">
    <citation type="submission" date="2021-07" db="EMBL/GenBank/DDBJ databases">
        <title>Complete genome sequence of Crassaminicella sp. 143-21, isolated from a deep-sea hydrothermal vent.</title>
        <authorList>
            <person name="Li X."/>
        </authorList>
    </citation>
    <scope>NUCLEOTIDE SEQUENCE</scope>
    <source>
        <strain evidence="2">143-21</strain>
    </source>
</reference>
<gene>
    <name evidence="2" type="ORF">KVH43_08920</name>
</gene>
<dbReference type="RefSeq" id="WP_218282197.1">
    <property type="nucleotide sequence ID" value="NZ_CP078093.1"/>
</dbReference>
<name>A0ABX8R8W3_9CLOT</name>